<dbReference type="InterPro" id="IPR026597">
    <property type="entry name" value="HGPRTase-like"/>
</dbReference>
<dbReference type="CDD" id="cd06223">
    <property type="entry name" value="PRTases_typeI"/>
    <property type="match status" value="1"/>
</dbReference>
<reference evidence="4 5" key="1">
    <citation type="submission" date="2016-10" db="EMBL/GenBank/DDBJ databases">
        <title>Complete genome of the TMA-utilizing, human hosted archaeon Methanomethylophilus alvus Gen. nov, sp. nov., strain Mx-05, derived from a pure culture.</title>
        <authorList>
            <person name="Brugere J.-F."/>
            <person name="Ben Hania W."/>
            <person name="Chaudhary P.P."/>
            <person name="Gaci N."/>
            <person name="Borrel G."/>
            <person name="Cao Van Tuat L."/>
            <person name="Fardeau M.-L."/>
            <person name="Harris H.M.B."/>
            <person name="O'Toole P.W."/>
            <person name="Ollivier B."/>
        </authorList>
    </citation>
    <scope>NUCLEOTIDE SEQUENCE [LARGE SCALE GENOMIC DNA]</scope>
    <source>
        <strain evidence="4 5">Mx-05</strain>
    </source>
</reference>
<dbReference type="RefSeq" id="WP_015504188.1">
    <property type="nucleotide sequence ID" value="NZ_CP017686.1"/>
</dbReference>
<dbReference type="Gene3D" id="3.40.50.2020">
    <property type="match status" value="1"/>
</dbReference>
<name>A0A3G3IF41_9ARCH</name>
<dbReference type="EMBL" id="CP017686">
    <property type="protein sequence ID" value="AYQ54476.1"/>
    <property type="molecule type" value="Genomic_DNA"/>
</dbReference>
<dbReference type="GeneID" id="41321085"/>
<evidence type="ECO:0000256" key="1">
    <source>
        <dbReference type="ARBA" id="ARBA00022679"/>
    </source>
</evidence>
<proteinExistence type="predicted"/>
<dbReference type="PANTHER" id="PTHR43864">
    <property type="entry name" value="HYPOXANTHINE/GUANINE PHOSPHORIBOSYLTRANSFERASE"/>
    <property type="match status" value="1"/>
</dbReference>
<evidence type="ECO:0000313" key="5">
    <source>
        <dbReference type="Proteomes" id="UP000273278"/>
    </source>
</evidence>
<dbReference type="NCBIfam" id="NF002635">
    <property type="entry name" value="PRK02304.1-4"/>
    <property type="match status" value="1"/>
</dbReference>
<dbReference type="NCBIfam" id="NF040646">
    <property type="entry name" value="HPT_Archaea"/>
    <property type="match status" value="1"/>
</dbReference>
<keyword evidence="2" id="KW-0660">Purine salvage</keyword>
<dbReference type="OMA" id="EMFINDI"/>
<dbReference type="AlphaFoldDB" id="A0A3G3IF41"/>
<organism evidence="4 5">
    <name type="scientific">Methanomethylophilus alvi</name>
    <dbReference type="NCBI Taxonomy" id="1291540"/>
    <lineage>
        <taxon>Archaea</taxon>
        <taxon>Methanobacteriati</taxon>
        <taxon>Thermoplasmatota</taxon>
        <taxon>Thermoplasmata</taxon>
        <taxon>Methanomassiliicoccales</taxon>
        <taxon>Methanomethylophilaceae</taxon>
        <taxon>Methanomethylophilus</taxon>
    </lineage>
</organism>
<protein>
    <submittedName>
        <fullName evidence="4">Adenine phosphoribosyltransferase</fullName>
    </submittedName>
</protein>
<dbReference type="GO" id="GO:0016757">
    <property type="term" value="F:glycosyltransferase activity"/>
    <property type="evidence" value="ECO:0007669"/>
    <property type="project" value="UniProtKB-KW"/>
</dbReference>
<evidence type="ECO:0000256" key="2">
    <source>
        <dbReference type="ARBA" id="ARBA00022726"/>
    </source>
</evidence>
<dbReference type="InterPro" id="IPR000836">
    <property type="entry name" value="PRTase_dom"/>
</dbReference>
<keyword evidence="4" id="KW-0328">Glycosyltransferase</keyword>
<dbReference type="Pfam" id="PF00156">
    <property type="entry name" value="Pribosyltran"/>
    <property type="match status" value="1"/>
</dbReference>
<dbReference type="InterPro" id="IPR029057">
    <property type="entry name" value="PRTase-like"/>
</dbReference>
<dbReference type="Proteomes" id="UP000273278">
    <property type="component" value="Chromosome"/>
</dbReference>
<dbReference type="InterPro" id="IPR050118">
    <property type="entry name" value="Pur/Pyrimidine_PRTase"/>
</dbReference>
<gene>
    <name evidence="4" type="ORF">BKD89_01415</name>
</gene>
<dbReference type="SUPFAM" id="SSF53271">
    <property type="entry name" value="PRTase-like"/>
    <property type="match status" value="1"/>
</dbReference>
<dbReference type="PANTHER" id="PTHR43864:SF1">
    <property type="entry name" value="XANTHINE PHOSPHORIBOSYLTRANSFERASE"/>
    <property type="match status" value="1"/>
</dbReference>
<evidence type="ECO:0000259" key="3">
    <source>
        <dbReference type="Pfam" id="PF00156"/>
    </source>
</evidence>
<sequence length="188" mass="20620">MYDRLVESFEKCPVVDRNGYPYFVHPLTDGVPRMDPAVLRDVLEWTRSVGDLDCDILALPEAMGIPIGVPLSLELGIPYTVIRKKCYGLPGEISVEQHTGYSSSVMHINDIREGDRVVLIDDVVSTGGTLVAMIKALREQAKATVVDVIVPVDKAGGKNIVKKETGMDVKTMVEVSVGPDRKVHCRLC</sequence>
<keyword evidence="1 4" id="KW-0808">Transferase</keyword>
<dbReference type="GO" id="GO:0006166">
    <property type="term" value="P:purine ribonucleoside salvage"/>
    <property type="evidence" value="ECO:0007669"/>
    <property type="project" value="UniProtKB-KW"/>
</dbReference>
<accession>A0A3G3IF41</accession>
<evidence type="ECO:0000313" key="4">
    <source>
        <dbReference type="EMBL" id="AYQ54476.1"/>
    </source>
</evidence>
<feature type="domain" description="Phosphoribosyltransferase" evidence="3">
    <location>
        <begin position="60"/>
        <end position="159"/>
    </location>
</feature>